<evidence type="ECO:0000313" key="3">
    <source>
        <dbReference type="EMBL" id="PSJ06627.1"/>
    </source>
</evidence>
<dbReference type="InterPro" id="IPR051803">
    <property type="entry name" value="TA_system_RelE-like_toxin"/>
</dbReference>
<dbReference type="Pfam" id="PF05016">
    <property type="entry name" value="ParE_toxin"/>
    <property type="match status" value="1"/>
</dbReference>
<reference evidence="3 4" key="1">
    <citation type="journal article" date="2018" name="Environ. Microbiol.">
        <title>Ecological and genomic features of two widespread freshwater picocyanobacteria.</title>
        <authorList>
            <person name="Cabello-Yeves P.J."/>
            <person name="Picazo A."/>
            <person name="Camacho A."/>
            <person name="Callieri C."/>
            <person name="Rosselli R."/>
            <person name="Roda-Garcia J.J."/>
            <person name="Coutinho F.H."/>
            <person name="Rodriguez-Valera F."/>
        </authorList>
    </citation>
    <scope>NUCLEOTIDE SEQUENCE [LARGE SCALE GENOMIC DNA]</scope>
    <source>
        <strain evidence="3 4">Tous</strain>
    </source>
</reference>
<name>A0A2P7MZK9_9CYAN</name>
<comment type="similarity">
    <text evidence="1">Belongs to the RelE toxin family.</text>
</comment>
<proteinExistence type="inferred from homology"/>
<sequence length="119" mass="13459">MGACAPRARSGVTSAGISRAVRFLPEARQDLIETRQWYDLRQAGFGTVFARAFADAIERMQAQPLSYPAVVGSIRRVILQRFPYAIYFRVETDEIVVLAVHSRQDPGRWRERIPPTNAP</sequence>
<dbReference type="Gene3D" id="3.30.2310.20">
    <property type="entry name" value="RelE-like"/>
    <property type="match status" value="1"/>
</dbReference>
<keyword evidence="2" id="KW-1277">Toxin-antitoxin system</keyword>
<comment type="caution">
    <text evidence="3">The sequence shown here is derived from an EMBL/GenBank/DDBJ whole genome shotgun (WGS) entry which is preliminary data.</text>
</comment>
<evidence type="ECO:0000313" key="4">
    <source>
        <dbReference type="Proteomes" id="UP000243002"/>
    </source>
</evidence>
<dbReference type="InterPro" id="IPR035093">
    <property type="entry name" value="RelE/ParE_toxin_dom_sf"/>
</dbReference>
<dbReference type="AlphaFoldDB" id="A0A2P7MZK9"/>
<gene>
    <name evidence="3" type="ORF">C7K55_04055</name>
</gene>
<accession>A0A2P7MZK9</accession>
<dbReference type="Proteomes" id="UP000243002">
    <property type="component" value="Unassembled WGS sequence"/>
</dbReference>
<dbReference type="EMBL" id="PXXO01000003">
    <property type="protein sequence ID" value="PSJ06627.1"/>
    <property type="molecule type" value="Genomic_DNA"/>
</dbReference>
<dbReference type="InterPro" id="IPR007712">
    <property type="entry name" value="RelE/ParE_toxin"/>
</dbReference>
<keyword evidence="4" id="KW-1185">Reference proteome</keyword>
<protein>
    <submittedName>
        <fullName evidence="3">Recombinase</fullName>
    </submittedName>
</protein>
<dbReference type="PANTHER" id="PTHR33755">
    <property type="entry name" value="TOXIN PARE1-RELATED"/>
    <property type="match status" value="1"/>
</dbReference>
<evidence type="ECO:0000256" key="2">
    <source>
        <dbReference type="ARBA" id="ARBA00022649"/>
    </source>
</evidence>
<evidence type="ECO:0000256" key="1">
    <source>
        <dbReference type="ARBA" id="ARBA00006226"/>
    </source>
</evidence>
<dbReference type="PANTHER" id="PTHR33755:SF8">
    <property type="entry name" value="TOXIN PARE2"/>
    <property type="match status" value="1"/>
</dbReference>
<organism evidence="3 4">
    <name type="scientific">Cyanobium usitatum str. Tous</name>
    <dbReference type="NCBI Taxonomy" id="2116684"/>
    <lineage>
        <taxon>Bacteria</taxon>
        <taxon>Bacillati</taxon>
        <taxon>Cyanobacteriota</taxon>
        <taxon>Cyanophyceae</taxon>
        <taxon>Synechococcales</taxon>
        <taxon>Prochlorococcaceae</taxon>
        <taxon>Cyanobium</taxon>
    </lineage>
</organism>